<evidence type="ECO:0000313" key="2">
    <source>
        <dbReference type="Proteomes" id="UP000245627"/>
    </source>
</evidence>
<sequence>MEFLVEKAKMMKIERSIFATVILIILILFGCSDKLVETPGELLQLKIGVEGITASVENISTITSQRSANTWENNSSTFSGDESGFITSLTTIQDGLIGASNEDSSDSYKIQNPIKKTINRAVIDMQEGYTYRVLIYNRNTGEFWRTIQARSGTPATVEGQRGVTYTWYAYSYNNMDEIPAPANVLNPLIETPIDKSLMYATGEITIPTTGQAEANIIGILFEHKVAQLRIKIDATSLATYATINNLNATFDNSSYIKKGQFNIRENRISQIEVVPTETIFNTRSTTNIWDRSFFTVDAQVLSTYKIFINDLPVTFTGVPEALANRNLATYFGAVNRPAFTSSFRNPVIGQRLTSNIFLNYQPSSLRVLHISSGSSDGFALEQGPSWQFINSKENFGDLPQSVVKIGSWTAGGGAWEGGTATANSAQNRMTFSTSSAFDNQIRTRLAAGAPNRPDIVIIGFNVSSISTIFGTALNDFINDRGIVVMMLQSVSNNDQTSANFFNNLFGVNNIGFFNNTGASGAMYPIDGNNPTDVILNGPFGDVRNQFWGDDRGPSTLGIVNAPANQITIYSREQAINRAAAGTSGATMFIHNTKSLFFVGDGGFVAYSAGGANNMTAYPFLYDANTTRPLPKPFGNSSNGYVAGSRNAYNSIIMANVMAWAVRKAELEGVRPWKYAAPPTP</sequence>
<protein>
    <recommendedName>
        <fullName evidence="3">Fimbrillin family protein</fullName>
    </recommendedName>
</protein>
<dbReference type="AlphaFoldDB" id="A0A2T8HIR0"/>
<reference evidence="1 2" key="1">
    <citation type="submission" date="2018-04" db="EMBL/GenBank/DDBJ databases">
        <title>Sphingobacterium cortibacter sp. nov.</title>
        <authorList>
            <person name="Li Y."/>
        </authorList>
    </citation>
    <scope>NUCLEOTIDE SEQUENCE [LARGE SCALE GENOMIC DNA]</scope>
    <source>
        <strain evidence="1 2">2c-3</strain>
    </source>
</reference>
<accession>A0A2T8HIR0</accession>
<dbReference type="Proteomes" id="UP000245627">
    <property type="component" value="Unassembled WGS sequence"/>
</dbReference>
<keyword evidence="2" id="KW-1185">Reference proteome</keyword>
<name>A0A2T8HIR0_9SPHI</name>
<proteinExistence type="predicted"/>
<dbReference type="EMBL" id="QDKG01000003">
    <property type="protein sequence ID" value="PVH25283.1"/>
    <property type="molecule type" value="Genomic_DNA"/>
</dbReference>
<evidence type="ECO:0008006" key="3">
    <source>
        <dbReference type="Google" id="ProtNLM"/>
    </source>
</evidence>
<gene>
    <name evidence="1" type="ORF">DC487_10200</name>
</gene>
<dbReference type="PROSITE" id="PS51257">
    <property type="entry name" value="PROKAR_LIPOPROTEIN"/>
    <property type="match status" value="1"/>
</dbReference>
<organism evidence="1 2">
    <name type="scientific">Sphingobacterium corticibacter</name>
    <dbReference type="NCBI Taxonomy" id="2171749"/>
    <lineage>
        <taxon>Bacteria</taxon>
        <taxon>Pseudomonadati</taxon>
        <taxon>Bacteroidota</taxon>
        <taxon>Sphingobacteriia</taxon>
        <taxon>Sphingobacteriales</taxon>
        <taxon>Sphingobacteriaceae</taxon>
        <taxon>Sphingobacterium</taxon>
    </lineage>
</organism>
<comment type="caution">
    <text evidence="1">The sequence shown here is derived from an EMBL/GenBank/DDBJ whole genome shotgun (WGS) entry which is preliminary data.</text>
</comment>
<evidence type="ECO:0000313" key="1">
    <source>
        <dbReference type="EMBL" id="PVH25283.1"/>
    </source>
</evidence>